<keyword evidence="1" id="KW-0863">Zinc-finger</keyword>
<organism evidence="6 7">
    <name type="scientific">Paramormyrops kingsleyae</name>
    <dbReference type="NCBI Taxonomy" id="1676925"/>
    <lineage>
        <taxon>Eukaryota</taxon>
        <taxon>Metazoa</taxon>
        <taxon>Chordata</taxon>
        <taxon>Craniata</taxon>
        <taxon>Vertebrata</taxon>
        <taxon>Euteleostomi</taxon>
        <taxon>Actinopterygii</taxon>
        <taxon>Neopterygii</taxon>
        <taxon>Teleostei</taxon>
        <taxon>Osteoglossocephala</taxon>
        <taxon>Osteoglossomorpha</taxon>
        <taxon>Osteoglossiformes</taxon>
        <taxon>Mormyridae</taxon>
        <taxon>Paramormyrops</taxon>
    </lineage>
</organism>
<feature type="compositionally biased region" description="Polar residues" evidence="4">
    <location>
        <begin position="124"/>
        <end position="136"/>
    </location>
</feature>
<evidence type="ECO:0000256" key="4">
    <source>
        <dbReference type="SAM" id="MobiDB-lite"/>
    </source>
</evidence>
<keyword evidence="3" id="KW-0175">Coiled coil</keyword>
<dbReference type="InterPro" id="IPR051745">
    <property type="entry name" value="Intracell_Transport_Effector"/>
</dbReference>
<feature type="compositionally biased region" description="Basic and acidic residues" evidence="4">
    <location>
        <begin position="267"/>
        <end position="276"/>
    </location>
</feature>
<dbReference type="Pfam" id="PF04698">
    <property type="entry name" value="Rab_eff_C"/>
    <property type="match status" value="2"/>
</dbReference>
<dbReference type="Ensembl" id="ENSPKIT00000020879.1">
    <property type="protein sequence ID" value="ENSPKIP00000039866.1"/>
    <property type="gene ID" value="ENSPKIG00000017064.1"/>
</dbReference>
<dbReference type="PANTHER" id="PTHR14555">
    <property type="entry name" value="MYELIN-ASSOCIATED OLIGODENDROCYTIC BASIC PROTEIN MOBP -RELATED"/>
    <property type="match status" value="1"/>
</dbReference>
<dbReference type="Proteomes" id="UP000261540">
    <property type="component" value="Unplaced"/>
</dbReference>
<dbReference type="GeneTree" id="ENSGT00950000183138"/>
<keyword evidence="1" id="KW-0479">Metal-binding</keyword>
<evidence type="ECO:0000313" key="7">
    <source>
        <dbReference type="Proteomes" id="UP000261540"/>
    </source>
</evidence>
<feature type="region of interest" description="Disordered" evidence="4">
    <location>
        <begin position="686"/>
        <end position="722"/>
    </location>
</feature>
<feature type="compositionally biased region" description="Pro residues" evidence="4">
    <location>
        <begin position="40"/>
        <end position="52"/>
    </location>
</feature>
<feature type="compositionally biased region" description="Basic and acidic residues" evidence="4">
    <location>
        <begin position="300"/>
        <end position="309"/>
    </location>
</feature>
<feature type="compositionally biased region" description="Polar residues" evidence="4">
    <location>
        <begin position="352"/>
        <end position="388"/>
    </location>
</feature>
<dbReference type="InterPro" id="IPR006788">
    <property type="entry name" value="Myrip/Melanophilin"/>
</dbReference>
<feature type="region of interest" description="Disordered" evidence="4">
    <location>
        <begin position="22"/>
        <end position="57"/>
    </location>
</feature>
<evidence type="ECO:0000259" key="5">
    <source>
        <dbReference type="Pfam" id="PF04698"/>
    </source>
</evidence>
<feature type="region of interest" description="Disordered" evidence="4">
    <location>
        <begin position="204"/>
        <end position="529"/>
    </location>
</feature>
<dbReference type="AlphaFoldDB" id="A0A3B3TC30"/>
<protein>
    <submittedName>
        <fullName evidence="6">Rab effector MyRIP-like</fullName>
    </submittedName>
</protein>
<dbReference type="GO" id="GO:0017022">
    <property type="term" value="F:myosin binding"/>
    <property type="evidence" value="ECO:0007669"/>
    <property type="project" value="TreeGrafter"/>
</dbReference>
<evidence type="ECO:0000256" key="1">
    <source>
        <dbReference type="ARBA" id="ARBA00022771"/>
    </source>
</evidence>
<dbReference type="PANTHER" id="PTHR14555:SF6">
    <property type="entry name" value="RAB EFFECTOR MYRIP"/>
    <property type="match status" value="1"/>
</dbReference>
<proteinExistence type="predicted"/>
<feature type="coiled-coil region" evidence="3">
    <location>
        <begin position="630"/>
        <end position="671"/>
    </location>
</feature>
<reference evidence="6" key="2">
    <citation type="submission" date="2025-09" db="UniProtKB">
        <authorList>
            <consortium name="Ensembl"/>
        </authorList>
    </citation>
    <scope>IDENTIFICATION</scope>
</reference>
<dbReference type="STRING" id="1676925.ENSPKIP00000039866"/>
<sequence length="722" mass="78944">MMHFVWWPLSVRQIIRRRKQSGMQVEQGPLWPLATGGGLPSPPPCQQSPPAPQASQKISCSLWRSKSACSLISDELQAKPTGHTQLASPPSGEARGGVTQYSSLRRDSRASPMTAWKSVDRLDNSSPSSMLQSPDGNWIALQNSQLGRPSLLTKRKSLVFSALEKESGVASAYDDMGSDSETGHDQADWVTALQEFRRRLSDETYYTDSQHDPEWTYSRRPPVTSPSSGRYTNTETLNSDSETSSTPPGHEAPSRHRASLLGNLKKKPPDPQHHPEQGALDVNLNPRAAGGLGPVDSSEAEDRQGDPVRKARRRKRSRREATEPTFRNPPVQYSSTASDCSGFLPSILCRRSTGQDGPTAASQPTTVTSDAMATIPSSLSHDITSGSPSAPLETKWKSKPCVPVSCGEDKKSSSSEEDLLARDARAGGRSQKSDEGGQDHKEKSEKVEEWKEDRLQERVAVKVDERQNEEAISVSREKGASEKKRSVERASKAGKEPGELVNSKTPEESAPFCSEDQPSAEDSLKERQDSLDLQQRLHFLSSVLQQKYSAASLTSITTEVLKVLNSAEELIEEVAGEGPAPSPAPTTSDTQWLGEHLAKLEENVYLAAGTVYGLEGELGSLEDCARAIQTATSERELAHLEEQVASAAAQVQQSEMRVTDIETRISALKNAGLNVVPCDRFSRFKPKPETISSSRQLRRKLPAPPTKDQSGFPELRSRAPWL</sequence>
<feature type="region of interest" description="Disordered" evidence="4">
    <location>
        <begin position="81"/>
        <end position="136"/>
    </location>
</feature>
<keyword evidence="2" id="KW-0862">Zinc</keyword>
<feature type="domain" description="Rab effector MyRIP/Melanophilin" evidence="5">
    <location>
        <begin position="11"/>
        <end position="331"/>
    </location>
</feature>
<feature type="compositionally biased region" description="Basic and acidic residues" evidence="4">
    <location>
        <begin position="407"/>
        <end position="498"/>
    </location>
</feature>
<keyword evidence="7" id="KW-1185">Reference proteome</keyword>
<dbReference type="GO" id="GO:0030864">
    <property type="term" value="C:cortical actin cytoskeleton"/>
    <property type="evidence" value="ECO:0007669"/>
    <property type="project" value="TreeGrafter"/>
</dbReference>
<evidence type="ECO:0000256" key="2">
    <source>
        <dbReference type="ARBA" id="ARBA00022833"/>
    </source>
</evidence>
<dbReference type="GO" id="GO:0008270">
    <property type="term" value="F:zinc ion binding"/>
    <property type="evidence" value="ECO:0007669"/>
    <property type="project" value="UniProtKB-KW"/>
</dbReference>
<accession>A0A3B3TC30</accession>
<evidence type="ECO:0000313" key="6">
    <source>
        <dbReference type="Ensembl" id="ENSPKIP00000039866.1"/>
    </source>
</evidence>
<name>A0A3B3TC30_9TELE</name>
<feature type="domain" description="Rab effector MyRIP/Melanophilin" evidence="5">
    <location>
        <begin position="409"/>
        <end position="709"/>
    </location>
</feature>
<reference evidence="6" key="1">
    <citation type="submission" date="2025-08" db="UniProtKB">
        <authorList>
            <consortium name="Ensembl"/>
        </authorList>
    </citation>
    <scope>IDENTIFICATION</scope>
</reference>
<dbReference type="GO" id="GO:0003779">
    <property type="term" value="F:actin binding"/>
    <property type="evidence" value="ECO:0007669"/>
    <property type="project" value="TreeGrafter"/>
</dbReference>
<feature type="compositionally biased region" description="Polar residues" evidence="4">
    <location>
        <begin position="225"/>
        <end position="247"/>
    </location>
</feature>
<evidence type="ECO:0000256" key="3">
    <source>
        <dbReference type="SAM" id="Coils"/>
    </source>
</evidence>